<dbReference type="InterPro" id="IPR008878">
    <property type="entry name" value="Transposase_IS66_Orf2"/>
</dbReference>
<name>A0A2T5K807_9RHOB</name>
<dbReference type="EMBL" id="QAOT01000008">
    <property type="protein sequence ID" value="PTR18472.1"/>
    <property type="molecule type" value="Genomic_DNA"/>
</dbReference>
<protein>
    <submittedName>
        <fullName evidence="1">IS66 Orf2 like protein</fullName>
    </submittedName>
</protein>
<dbReference type="PANTHER" id="PTHR36455:SF1">
    <property type="entry name" value="BLR8292 PROTEIN"/>
    <property type="match status" value="1"/>
</dbReference>
<keyword evidence="2" id="KW-1185">Reference proteome</keyword>
<sequence>MDTDVQTYAMSHSHQHGYAGRILFRSKRGDQLKCLVWDQTGLVLIYKKLEGTGFHRLKPADGVIRLSPAPFSALVEGLDWRAVRAEVEEARARLERLLGRMRRDTFGSKSEKLDPVQRNLPFEE</sequence>
<reference evidence="1 2" key="1">
    <citation type="submission" date="2018-04" db="EMBL/GenBank/DDBJ databases">
        <title>Genomic Encyclopedia of Type Strains, Phase III (KMG-III): the genomes of soil and plant-associated and newly described type strains.</title>
        <authorList>
            <person name="Whitman W."/>
        </authorList>
    </citation>
    <scope>NUCLEOTIDE SEQUENCE [LARGE SCALE GENOMIC DNA]</scope>
    <source>
        <strain evidence="1 2">KA25</strain>
    </source>
</reference>
<dbReference type="Proteomes" id="UP000244060">
    <property type="component" value="Unassembled WGS sequence"/>
</dbReference>
<gene>
    <name evidence="1" type="ORF">C8J28_108193</name>
</gene>
<dbReference type="PANTHER" id="PTHR36455">
    <property type="match status" value="1"/>
</dbReference>
<evidence type="ECO:0000313" key="1">
    <source>
        <dbReference type="EMBL" id="PTR18472.1"/>
    </source>
</evidence>
<organism evidence="1 2">
    <name type="scientific">Cereibacter azotoformans</name>
    <dbReference type="NCBI Taxonomy" id="43057"/>
    <lineage>
        <taxon>Bacteria</taxon>
        <taxon>Pseudomonadati</taxon>
        <taxon>Pseudomonadota</taxon>
        <taxon>Alphaproteobacteria</taxon>
        <taxon>Rhodobacterales</taxon>
        <taxon>Paracoccaceae</taxon>
        <taxon>Cereibacter</taxon>
    </lineage>
</organism>
<accession>A0A2T5K807</accession>
<evidence type="ECO:0000313" key="2">
    <source>
        <dbReference type="Proteomes" id="UP000244060"/>
    </source>
</evidence>
<dbReference type="AlphaFoldDB" id="A0A2T5K807"/>
<comment type="caution">
    <text evidence="1">The sequence shown here is derived from an EMBL/GenBank/DDBJ whole genome shotgun (WGS) entry which is preliminary data.</text>
</comment>
<dbReference type="Pfam" id="PF05717">
    <property type="entry name" value="TnpB_IS66"/>
    <property type="match status" value="1"/>
</dbReference>
<proteinExistence type="predicted"/>